<dbReference type="CDD" id="cd06260">
    <property type="entry name" value="DUF820-like"/>
    <property type="match status" value="1"/>
</dbReference>
<dbReference type="Pfam" id="PF05685">
    <property type="entry name" value="Uma2"/>
    <property type="match status" value="1"/>
</dbReference>
<dbReference type="OrthoDB" id="4316356at2"/>
<proteinExistence type="predicted"/>
<dbReference type="InterPro" id="IPR011335">
    <property type="entry name" value="Restrct_endonuc-II-like"/>
</dbReference>
<accession>A0A5N5W3C0</accession>
<dbReference type="Gene3D" id="3.90.1570.10">
    <property type="entry name" value="tt1808, chain A"/>
    <property type="match status" value="1"/>
</dbReference>
<evidence type="ECO:0000313" key="2">
    <source>
        <dbReference type="EMBL" id="KAB7837237.1"/>
    </source>
</evidence>
<keyword evidence="2" id="KW-0378">Hydrolase</keyword>
<dbReference type="RefSeq" id="WP_152264868.1">
    <property type="nucleotide sequence ID" value="NZ_VOKX01000097.1"/>
</dbReference>
<gene>
    <name evidence="2" type="ORF">FRZ00_23645</name>
</gene>
<dbReference type="Proteomes" id="UP000327000">
    <property type="component" value="Unassembled WGS sequence"/>
</dbReference>
<dbReference type="GO" id="GO:0004519">
    <property type="term" value="F:endonuclease activity"/>
    <property type="evidence" value="ECO:0007669"/>
    <property type="project" value="UniProtKB-KW"/>
</dbReference>
<feature type="domain" description="Putative restriction endonuclease" evidence="1">
    <location>
        <begin position="18"/>
        <end position="171"/>
    </location>
</feature>
<name>A0A5N5W3C0_STRMB</name>
<dbReference type="InterPro" id="IPR012296">
    <property type="entry name" value="Nuclease_put_TT1808"/>
</dbReference>
<evidence type="ECO:0000259" key="1">
    <source>
        <dbReference type="Pfam" id="PF05685"/>
    </source>
</evidence>
<keyword evidence="2" id="KW-0255">Endonuclease</keyword>
<reference evidence="2 3" key="1">
    <citation type="journal article" date="2019" name="Microb. Cell Fact.">
        <title>Exploring novel herbicidin analogues by transcriptional regulator overexpression and MS/MS molecular networking.</title>
        <authorList>
            <person name="Shi Y."/>
            <person name="Gu R."/>
            <person name="Li Y."/>
            <person name="Wang X."/>
            <person name="Ren W."/>
            <person name="Li X."/>
            <person name="Wang L."/>
            <person name="Xie Y."/>
            <person name="Hong B."/>
        </authorList>
    </citation>
    <scope>NUCLEOTIDE SEQUENCE [LARGE SCALE GENOMIC DNA]</scope>
    <source>
        <strain evidence="2 3">US-43</strain>
    </source>
</reference>
<comment type="caution">
    <text evidence="2">The sequence shown here is derived from an EMBL/GenBank/DDBJ whole genome shotgun (WGS) entry which is preliminary data.</text>
</comment>
<organism evidence="2 3">
    <name type="scientific">Streptomyces mobaraensis</name>
    <name type="common">Streptoverticillium mobaraense</name>
    <dbReference type="NCBI Taxonomy" id="35621"/>
    <lineage>
        <taxon>Bacteria</taxon>
        <taxon>Bacillati</taxon>
        <taxon>Actinomycetota</taxon>
        <taxon>Actinomycetes</taxon>
        <taxon>Kitasatosporales</taxon>
        <taxon>Streptomycetaceae</taxon>
        <taxon>Streptomyces</taxon>
    </lineage>
</organism>
<dbReference type="AlphaFoldDB" id="A0A5N5W3C0"/>
<evidence type="ECO:0000313" key="3">
    <source>
        <dbReference type="Proteomes" id="UP000327000"/>
    </source>
</evidence>
<dbReference type="InterPro" id="IPR008538">
    <property type="entry name" value="Uma2"/>
</dbReference>
<protein>
    <submittedName>
        <fullName evidence="2">Uma2 family endonuclease</fullName>
    </submittedName>
</protein>
<keyword evidence="3" id="KW-1185">Reference proteome</keyword>
<dbReference type="PANTHER" id="PTHR35400">
    <property type="entry name" value="SLR1083 PROTEIN"/>
    <property type="match status" value="1"/>
</dbReference>
<dbReference type="SUPFAM" id="SSF52980">
    <property type="entry name" value="Restriction endonuclease-like"/>
    <property type="match status" value="1"/>
</dbReference>
<keyword evidence="2" id="KW-0540">Nuclease</keyword>
<dbReference type="EMBL" id="VOKX01000097">
    <property type="protein sequence ID" value="KAB7837237.1"/>
    <property type="molecule type" value="Genomic_DNA"/>
</dbReference>
<dbReference type="PANTHER" id="PTHR35400:SF3">
    <property type="entry name" value="SLL1072 PROTEIN"/>
    <property type="match status" value="1"/>
</dbReference>
<sequence length="185" mass="20367">MVTVEDSAELDEMFALIEAMNVPAGYRAEIIEGEIVMNPQRAVHAMIIRGLNRALEAGLGIDANILWDVRIDFPGTLNGYAPDIALVKEGAEEDDRGCYDYRDVEFVAEVVSKGSRRDDYDAKLKVYAAAGIPTYLIADPKTGVAHVFHAPREGVYTDETSHTFGEKFTLPSSGILIDTTSWPRD</sequence>